<dbReference type="InterPro" id="IPR000873">
    <property type="entry name" value="AMP-dep_synth/lig_dom"/>
</dbReference>
<evidence type="ECO:0000259" key="1">
    <source>
        <dbReference type="Pfam" id="PF00501"/>
    </source>
</evidence>
<evidence type="ECO:0000313" key="6">
    <source>
        <dbReference type="EMBL" id="CAB5060777.1"/>
    </source>
</evidence>
<dbReference type="AlphaFoldDB" id="A0A6J6U8K6"/>
<dbReference type="InterPro" id="IPR045851">
    <property type="entry name" value="AMP-bd_C_sf"/>
</dbReference>
<feature type="domain" description="AMP-dependent synthetase/ligase" evidence="1">
    <location>
        <begin position="123"/>
        <end position="342"/>
    </location>
</feature>
<dbReference type="PANTHER" id="PTHR43767:SF1">
    <property type="entry name" value="NONRIBOSOMAL PEPTIDE SYNTHASE PES1 (EUROFUNG)-RELATED"/>
    <property type="match status" value="1"/>
</dbReference>
<dbReference type="InterPro" id="IPR042099">
    <property type="entry name" value="ANL_N_sf"/>
</dbReference>
<accession>A0A6J6U8K6</accession>
<gene>
    <name evidence="2" type="ORF">UFOPK2289_00653</name>
    <name evidence="3" type="ORF">UFOPK2822_01060</name>
    <name evidence="4" type="ORF">UFOPK3346_01107</name>
    <name evidence="5" type="ORF">UFOPK3670_00996</name>
    <name evidence="6" type="ORF">UFOPK4308_01042</name>
</gene>
<name>A0A6J6U8K6_9ZZZZ</name>
<protein>
    <submittedName>
        <fullName evidence="3">Unannotated protein</fullName>
    </submittedName>
</protein>
<evidence type="ECO:0000313" key="5">
    <source>
        <dbReference type="EMBL" id="CAB4926349.1"/>
    </source>
</evidence>
<dbReference type="EMBL" id="CAFBQL010000007">
    <property type="protein sequence ID" value="CAB5060777.1"/>
    <property type="molecule type" value="Genomic_DNA"/>
</dbReference>
<evidence type="ECO:0000313" key="4">
    <source>
        <dbReference type="EMBL" id="CAB4872410.1"/>
    </source>
</evidence>
<evidence type="ECO:0000313" key="2">
    <source>
        <dbReference type="EMBL" id="CAB4662990.1"/>
    </source>
</evidence>
<evidence type="ECO:0000313" key="3">
    <source>
        <dbReference type="EMBL" id="CAB4754897.1"/>
    </source>
</evidence>
<dbReference type="GO" id="GO:0016878">
    <property type="term" value="F:acid-thiol ligase activity"/>
    <property type="evidence" value="ECO:0007669"/>
    <property type="project" value="UniProtKB-ARBA"/>
</dbReference>
<dbReference type="SUPFAM" id="SSF56801">
    <property type="entry name" value="Acetyl-CoA synthetase-like"/>
    <property type="match status" value="1"/>
</dbReference>
<dbReference type="CDD" id="cd04433">
    <property type="entry name" value="AFD_class_I"/>
    <property type="match status" value="1"/>
</dbReference>
<proteinExistence type="predicted"/>
<dbReference type="EMBL" id="CAEZZC010000014">
    <property type="protein sequence ID" value="CAB4754897.1"/>
    <property type="molecule type" value="Genomic_DNA"/>
</dbReference>
<dbReference type="Gene3D" id="3.40.50.12780">
    <property type="entry name" value="N-terminal domain of ligase-like"/>
    <property type="match status" value="1"/>
</dbReference>
<dbReference type="EMBL" id="CAFBLE010000010">
    <property type="protein sequence ID" value="CAB4872410.1"/>
    <property type="molecule type" value="Genomic_DNA"/>
</dbReference>
<dbReference type="PANTHER" id="PTHR43767">
    <property type="entry name" value="LONG-CHAIN-FATTY-ACID--COA LIGASE"/>
    <property type="match status" value="1"/>
</dbReference>
<dbReference type="InterPro" id="IPR020845">
    <property type="entry name" value="AMP-binding_CS"/>
</dbReference>
<dbReference type="Pfam" id="PF00501">
    <property type="entry name" value="AMP-binding"/>
    <property type="match status" value="1"/>
</dbReference>
<dbReference type="PROSITE" id="PS00455">
    <property type="entry name" value="AMP_BINDING"/>
    <property type="match status" value="1"/>
</dbReference>
<organism evidence="3">
    <name type="scientific">freshwater metagenome</name>
    <dbReference type="NCBI Taxonomy" id="449393"/>
    <lineage>
        <taxon>unclassified sequences</taxon>
        <taxon>metagenomes</taxon>
        <taxon>ecological metagenomes</taxon>
    </lineage>
</organism>
<sequence length="491" mass="53681">MDAGKFDELMRHWARTKPNEIAFADEEYEITFAQLDSLSHRMAKVLQEEGITRGHLVNTTLPSYLGIITTFALHFLGTVSFASGKLIRSNPPLNIDWNISLLPNELVALNRTIIIDEPFLERVKSTPELESIPGYAKLSDPARLFATSGTTGTLKYTMATAGQLESIAAEVGAFDCAGEPEVMGLFPLSARTTYRHAINSLVSGRSFFSSGFVDYRLPKVLSKYPIRTLMGSPAQIATFLQLLTNTGTNLPFLKTIILAGSHPSQVLIERIHSHLDCTVIDIYGSTEAGLITSREINRDKISEFKMDSLVTLQIVDEKNEVVGPKVIGEVRYRKLGMADSYYANPGATTQFFREGFFYPGDYGYLNSAGALVLEGRLDEVFNLGGVKIGAEAVEEIAQAQLGVIDCAAFAMLDPSGIEILGLALVTDDDFDLERFGKVLGKKVPVVPQALFKISSIPRNENGKVLRQALKEGVKVPLKSPLPGLLLRGNCA</sequence>
<dbReference type="InterPro" id="IPR050237">
    <property type="entry name" value="ATP-dep_AMP-bd_enzyme"/>
</dbReference>
<dbReference type="Gene3D" id="3.30.300.30">
    <property type="match status" value="1"/>
</dbReference>
<dbReference type="EMBL" id="CAEZWT010000014">
    <property type="protein sequence ID" value="CAB4662990.1"/>
    <property type="molecule type" value="Genomic_DNA"/>
</dbReference>
<reference evidence="3" key="1">
    <citation type="submission" date="2020-05" db="EMBL/GenBank/DDBJ databases">
        <authorList>
            <person name="Chiriac C."/>
            <person name="Salcher M."/>
            <person name="Ghai R."/>
            <person name="Kavagutti S V."/>
        </authorList>
    </citation>
    <scope>NUCLEOTIDE SEQUENCE</scope>
</reference>
<dbReference type="EMBL" id="CAFBMV010000007">
    <property type="protein sequence ID" value="CAB4926349.1"/>
    <property type="molecule type" value="Genomic_DNA"/>
</dbReference>